<feature type="region of interest" description="Disordered" evidence="1">
    <location>
        <begin position="1"/>
        <end position="63"/>
    </location>
</feature>
<reference evidence="2" key="1">
    <citation type="submission" date="2023-02" db="EMBL/GenBank/DDBJ databases">
        <title>Kitasatospora phosalacinea NBRC 14627.</title>
        <authorList>
            <person name="Ichikawa N."/>
            <person name="Sato H."/>
            <person name="Tonouchi N."/>
        </authorList>
    </citation>
    <scope>NUCLEOTIDE SEQUENCE</scope>
    <source>
        <strain evidence="2">NBRC 14627</strain>
    </source>
</reference>
<evidence type="ECO:0000313" key="3">
    <source>
        <dbReference type="Proteomes" id="UP001165041"/>
    </source>
</evidence>
<accession>A0A9W6Q7C3</accession>
<dbReference type="AlphaFoldDB" id="A0A9W6Q7C3"/>
<dbReference type="Proteomes" id="UP001165041">
    <property type="component" value="Unassembled WGS sequence"/>
</dbReference>
<sequence>MDRQVQKTAARTGPAPRRAGKPLEFAGPAHHTVRRTAPSGGPDRRAARRWQTGAPGVTESTPYDAERSAFTRAALARLALSDTGVDLAGAASNLAITRFDDQTGPGGRVSEAAGLRAVADRLLTRAVVFERERGSSWEQIAHYLGTDPADARERFTPALDRWERAFEEPYRLDGTGRKRVPQLPTAAYDPETACRRLDLSVRLRTFVRDEHPVSGALRPGPPPGSEPPDHDLDGLVRRRSLAAFLHLLAEYARDFTATDWDAAAAHVRSTDEDDPGTWDTHPVRAASGSLRVRLANVTRDADLVRVVVTGATDAELGLRIDTLFGALGPCS</sequence>
<protein>
    <submittedName>
        <fullName evidence="2">Uncharacterized protein</fullName>
    </submittedName>
</protein>
<name>A0A9W6Q7C3_9ACTN</name>
<gene>
    <name evidence="2" type="ORF">Kpho02_20420</name>
</gene>
<organism evidence="2 3">
    <name type="scientific">Kitasatospora phosalacinea</name>
    <dbReference type="NCBI Taxonomy" id="2065"/>
    <lineage>
        <taxon>Bacteria</taxon>
        <taxon>Bacillati</taxon>
        <taxon>Actinomycetota</taxon>
        <taxon>Actinomycetes</taxon>
        <taxon>Kitasatosporales</taxon>
        <taxon>Streptomycetaceae</taxon>
        <taxon>Kitasatospora</taxon>
    </lineage>
</organism>
<dbReference type="EMBL" id="BSSA01000005">
    <property type="protein sequence ID" value="GLW69743.1"/>
    <property type="molecule type" value="Genomic_DNA"/>
</dbReference>
<evidence type="ECO:0000313" key="2">
    <source>
        <dbReference type="EMBL" id="GLW69743.1"/>
    </source>
</evidence>
<proteinExistence type="predicted"/>
<evidence type="ECO:0000256" key="1">
    <source>
        <dbReference type="SAM" id="MobiDB-lite"/>
    </source>
</evidence>
<feature type="compositionally biased region" description="Low complexity" evidence="1">
    <location>
        <begin position="7"/>
        <end position="17"/>
    </location>
</feature>
<comment type="caution">
    <text evidence="2">The sequence shown here is derived from an EMBL/GenBank/DDBJ whole genome shotgun (WGS) entry which is preliminary data.</text>
</comment>